<dbReference type="GO" id="GO:0005730">
    <property type="term" value="C:nucleolus"/>
    <property type="evidence" value="ECO:0007669"/>
    <property type="project" value="UniProtKB-SubCell"/>
</dbReference>
<dbReference type="Proteomes" id="UP000183365">
    <property type="component" value="Unassembled WGS sequence"/>
</dbReference>
<evidence type="ECO:0000256" key="3">
    <source>
        <dbReference type="ARBA" id="ARBA00023054"/>
    </source>
</evidence>
<name>A0A1L0AWJ5_9ASCO</name>
<dbReference type="EMBL" id="FQNF01000011">
    <property type="protein sequence ID" value="SGZ38690.1"/>
    <property type="molecule type" value="Genomic_DNA"/>
</dbReference>
<feature type="region of interest" description="Disordered" evidence="6">
    <location>
        <begin position="221"/>
        <end position="253"/>
    </location>
</feature>
<sequence>MAKVNTNSNVLTRGLKYKNSKNKQKKNAKPVEEVTFDKSQRLEYLTGFHKRKLERQKNAQNFLKEQARLLKIEERRKLKFEREETVQKQLKEMKEKMKEIGDYKDSSDEEPIYTGEDEEWKGFSKPEEATVEALQSSDSELDYKPILKKQTVYEDNTEVRTESIETNDNFEFLAKINRVDIKKNDDILNKSIKRASDYANFMGMGSKDDVKLIAKKPYAEQASKNSKKKKFRYLTKNERKDNQYKAYKNKHRK</sequence>
<feature type="compositionally biased region" description="Basic residues" evidence="6">
    <location>
        <begin position="15"/>
        <end position="28"/>
    </location>
</feature>
<evidence type="ECO:0000256" key="4">
    <source>
        <dbReference type="ARBA" id="ARBA00023242"/>
    </source>
</evidence>
<gene>
    <name evidence="7" type="ORF">HGUI_00890</name>
</gene>
<dbReference type="GO" id="GO:0019843">
    <property type="term" value="F:rRNA binding"/>
    <property type="evidence" value="ECO:0007669"/>
    <property type="project" value="TreeGrafter"/>
</dbReference>
<keyword evidence="8" id="KW-1185">Reference proteome</keyword>
<feature type="compositionally biased region" description="Polar residues" evidence="6">
    <location>
        <begin position="1"/>
        <end position="11"/>
    </location>
</feature>
<protein>
    <submittedName>
        <fullName evidence="7">Related to Ribosomal RNA-processing protein 17</fullName>
    </submittedName>
</protein>
<evidence type="ECO:0000256" key="5">
    <source>
        <dbReference type="SAM" id="Coils"/>
    </source>
</evidence>
<comment type="similarity">
    <text evidence="2">Belongs to the RRP17 family.</text>
</comment>
<evidence type="ECO:0000256" key="2">
    <source>
        <dbReference type="ARBA" id="ARBA00007175"/>
    </source>
</evidence>
<evidence type="ECO:0000256" key="1">
    <source>
        <dbReference type="ARBA" id="ARBA00004604"/>
    </source>
</evidence>
<dbReference type="InterPro" id="IPR019186">
    <property type="entry name" value="Nucleolar_protein_12"/>
</dbReference>
<evidence type="ECO:0000313" key="8">
    <source>
        <dbReference type="Proteomes" id="UP000183365"/>
    </source>
</evidence>
<dbReference type="PANTHER" id="PTHR14577">
    <property type="entry name" value="NUCLEOLAR PROTEIN 12"/>
    <property type="match status" value="1"/>
</dbReference>
<proteinExistence type="inferred from homology"/>
<feature type="region of interest" description="Disordered" evidence="6">
    <location>
        <begin position="99"/>
        <end position="119"/>
    </location>
</feature>
<organism evidence="7 8">
    <name type="scientific">Hanseniaspora guilliermondii</name>
    <dbReference type="NCBI Taxonomy" id="56406"/>
    <lineage>
        <taxon>Eukaryota</taxon>
        <taxon>Fungi</taxon>
        <taxon>Dikarya</taxon>
        <taxon>Ascomycota</taxon>
        <taxon>Saccharomycotina</taxon>
        <taxon>Saccharomycetes</taxon>
        <taxon>Saccharomycodales</taxon>
        <taxon>Saccharomycodaceae</taxon>
        <taxon>Hanseniaspora</taxon>
    </lineage>
</organism>
<comment type="subcellular location">
    <subcellularLocation>
        <location evidence="1">Nucleus</location>
        <location evidence="1">Nucleolus</location>
    </subcellularLocation>
</comment>
<dbReference type="AlphaFoldDB" id="A0A1L0AWJ5"/>
<keyword evidence="3 5" id="KW-0175">Coiled coil</keyword>
<keyword evidence="4" id="KW-0539">Nucleus</keyword>
<dbReference type="OrthoDB" id="551633at2759"/>
<evidence type="ECO:0000256" key="6">
    <source>
        <dbReference type="SAM" id="MobiDB-lite"/>
    </source>
</evidence>
<feature type="coiled-coil region" evidence="5">
    <location>
        <begin position="53"/>
        <end position="83"/>
    </location>
</feature>
<reference evidence="8" key="1">
    <citation type="submission" date="2016-11" db="EMBL/GenBank/DDBJ databases">
        <authorList>
            <person name="Guldener U."/>
        </authorList>
    </citation>
    <scope>NUCLEOTIDE SEQUENCE [LARGE SCALE GENOMIC DNA]</scope>
</reference>
<feature type="compositionally biased region" description="Acidic residues" evidence="6">
    <location>
        <begin position="107"/>
        <end position="119"/>
    </location>
</feature>
<dbReference type="PANTHER" id="PTHR14577:SF0">
    <property type="entry name" value="NUCLEOLAR PROTEIN 12"/>
    <property type="match status" value="1"/>
</dbReference>
<evidence type="ECO:0000313" key="7">
    <source>
        <dbReference type="EMBL" id="SGZ38690.1"/>
    </source>
</evidence>
<accession>A0A1L0AWJ5</accession>
<dbReference type="Pfam" id="PF09805">
    <property type="entry name" value="Nop25"/>
    <property type="match status" value="1"/>
</dbReference>
<dbReference type="VEuPathDB" id="FungiDB:HGUI_00890"/>
<feature type="region of interest" description="Disordered" evidence="6">
    <location>
        <begin position="1"/>
        <end position="32"/>
    </location>
</feature>